<accession>A0A0F9XD84</accession>
<proteinExistence type="predicted"/>
<evidence type="ECO:0000313" key="2">
    <source>
        <dbReference type="EMBL" id="KKN96996.1"/>
    </source>
</evidence>
<name>A0A0F9XD84_9ZZZZ</name>
<dbReference type="GO" id="GO:0043107">
    <property type="term" value="P:type IV pilus-dependent motility"/>
    <property type="evidence" value="ECO:0007669"/>
    <property type="project" value="InterPro"/>
</dbReference>
<keyword evidence="1" id="KW-0472">Membrane</keyword>
<feature type="transmembrane region" description="Helical" evidence="1">
    <location>
        <begin position="15"/>
        <end position="37"/>
    </location>
</feature>
<dbReference type="AlphaFoldDB" id="A0A0F9XD84"/>
<dbReference type="InterPro" id="IPR014717">
    <property type="entry name" value="Transl_elong_EF1B/ribsomal_bS6"/>
</dbReference>
<organism evidence="2">
    <name type="scientific">marine sediment metagenome</name>
    <dbReference type="NCBI Taxonomy" id="412755"/>
    <lineage>
        <taxon>unclassified sequences</taxon>
        <taxon>metagenomes</taxon>
        <taxon>ecological metagenomes</taxon>
    </lineage>
</organism>
<dbReference type="EMBL" id="LAZR01000061">
    <property type="protein sequence ID" value="KKN96996.1"/>
    <property type="molecule type" value="Genomic_DNA"/>
</dbReference>
<keyword evidence="1" id="KW-0812">Transmembrane</keyword>
<dbReference type="InterPro" id="IPR007445">
    <property type="entry name" value="PilO"/>
</dbReference>
<evidence type="ECO:0008006" key="3">
    <source>
        <dbReference type="Google" id="ProtNLM"/>
    </source>
</evidence>
<dbReference type="Pfam" id="PF04350">
    <property type="entry name" value="PilO"/>
    <property type="match status" value="1"/>
</dbReference>
<gene>
    <name evidence="2" type="ORF">LCGC14_0162470</name>
</gene>
<evidence type="ECO:0000256" key="1">
    <source>
        <dbReference type="SAM" id="Phobius"/>
    </source>
</evidence>
<keyword evidence="1" id="KW-1133">Transmembrane helix</keyword>
<dbReference type="Gene3D" id="3.30.70.60">
    <property type="match status" value="1"/>
</dbReference>
<reference evidence="2" key="1">
    <citation type="journal article" date="2015" name="Nature">
        <title>Complex archaea that bridge the gap between prokaryotes and eukaryotes.</title>
        <authorList>
            <person name="Spang A."/>
            <person name="Saw J.H."/>
            <person name="Jorgensen S.L."/>
            <person name="Zaremba-Niedzwiedzka K."/>
            <person name="Martijn J."/>
            <person name="Lind A.E."/>
            <person name="van Eijk R."/>
            <person name="Schleper C."/>
            <person name="Guy L."/>
            <person name="Ettema T.J."/>
        </authorList>
    </citation>
    <scope>NUCLEOTIDE SEQUENCE</scope>
</reference>
<comment type="caution">
    <text evidence="2">The sequence shown here is derived from an EMBL/GenBank/DDBJ whole genome shotgun (WGS) entry which is preliminary data.</text>
</comment>
<sequence length="190" mass="20521">MTSLETTWTKWRVDLIGAAVLVVLTSVFVLGPVRGGLRQRAVAKVQRTELAAQESRLAQADRILMAVKKDYGAVEARLAQSALHLEPSANVNSRLARISELAIEAGLQIDEIKPGAPLMGEHYETVPIFLAGNGTYRQCAVFLHQLRQALPDTGAESLELSGNAAAPAATGTFRFNLHWHAAPPTQTAMK</sequence>
<dbReference type="GO" id="GO:0043683">
    <property type="term" value="P:type IV pilus assembly"/>
    <property type="evidence" value="ECO:0007669"/>
    <property type="project" value="InterPro"/>
</dbReference>
<protein>
    <recommendedName>
        <fullName evidence="3">Pilus assembly protein PilO</fullName>
    </recommendedName>
</protein>